<name>A0ABQ9G0I8_TEGGR</name>
<evidence type="ECO:0000256" key="7">
    <source>
        <dbReference type="SAM" id="SignalP"/>
    </source>
</evidence>
<dbReference type="PRINTS" id="PR00705">
    <property type="entry name" value="PAPAIN"/>
</dbReference>
<reference evidence="9 10" key="1">
    <citation type="submission" date="2022-12" db="EMBL/GenBank/DDBJ databases">
        <title>Chromosome-level genome of Tegillarca granosa.</title>
        <authorList>
            <person name="Kim J."/>
        </authorList>
    </citation>
    <scope>NUCLEOTIDE SEQUENCE [LARGE SCALE GENOMIC DNA]</scope>
    <source>
        <strain evidence="9">Teg-2019</strain>
        <tissue evidence="9">Adductor muscle</tissue>
    </source>
</reference>
<dbReference type="InterPro" id="IPR025660">
    <property type="entry name" value="Pept_his_AS"/>
</dbReference>
<evidence type="ECO:0000256" key="1">
    <source>
        <dbReference type="ARBA" id="ARBA00008455"/>
    </source>
</evidence>
<organism evidence="9 10">
    <name type="scientific">Tegillarca granosa</name>
    <name type="common">Malaysian cockle</name>
    <name type="synonym">Anadara granosa</name>
    <dbReference type="NCBI Taxonomy" id="220873"/>
    <lineage>
        <taxon>Eukaryota</taxon>
        <taxon>Metazoa</taxon>
        <taxon>Spiralia</taxon>
        <taxon>Lophotrochozoa</taxon>
        <taxon>Mollusca</taxon>
        <taxon>Bivalvia</taxon>
        <taxon>Autobranchia</taxon>
        <taxon>Pteriomorphia</taxon>
        <taxon>Arcoida</taxon>
        <taxon>Arcoidea</taxon>
        <taxon>Arcidae</taxon>
        <taxon>Tegillarca</taxon>
    </lineage>
</organism>
<dbReference type="Gene3D" id="3.90.70.10">
    <property type="entry name" value="Cysteine proteinases"/>
    <property type="match status" value="2"/>
</dbReference>
<feature type="domain" description="Peptidase C1A papain C-terminal" evidence="8">
    <location>
        <begin position="91"/>
        <end position="272"/>
    </location>
</feature>
<accession>A0ABQ9G0I8</accession>
<evidence type="ECO:0000313" key="9">
    <source>
        <dbReference type="EMBL" id="KAJ8321807.1"/>
    </source>
</evidence>
<evidence type="ECO:0000259" key="8">
    <source>
        <dbReference type="SMART" id="SM00645"/>
    </source>
</evidence>
<dbReference type="EMBL" id="JARBDR010000018">
    <property type="protein sequence ID" value="KAJ8321807.1"/>
    <property type="molecule type" value="Genomic_DNA"/>
</dbReference>
<dbReference type="Pfam" id="PF00112">
    <property type="entry name" value="Peptidase_C1"/>
    <property type="match status" value="1"/>
</dbReference>
<dbReference type="Pfam" id="PF08127">
    <property type="entry name" value="Propeptide_C1"/>
    <property type="match status" value="1"/>
</dbReference>
<dbReference type="InterPro" id="IPR000169">
    <property type="entry name" value="Pept_cys_AS"/>
</dbReference>
<sequence>MYRLIKMKLLAVLCVLGVASASVLPHHEPFSDEMIDYINNLGTTWKAGHNFKFIKNKEDRLSYVKRLCGVLEDKYGVFQLPEKDITPLKDLPTNFDSRTQWANCPSLKEVRDQGDCGSCWAFGAVEALTDHATVDFQEPLGHGSEWRGCQPYLIEACDHHVVGKLQPCPKKIAKTPRCSKKCEDGYTSSAYSVRSEEKIMTEIMTNGPVEAAFTVYADFPQYKSGVYEHKTGQALGGHAVKIIGWGEDNGVKFWTVANSWNADWGNQDNKIVP</sequence>
<dbReference type="SMART" id="SM00645">
    <property type="entry name" value="Pept_C1"/>
    <property type="match status" value="1"/>
</dbReference>
<evidence type="ECO:0000256" key="5">
    <source>
        <dbReference type="ARBA" id="ARBA00022807"/>
    </source>
</evidence>
<keyword evidence="10" id="KW-1185">Reference proteome</keyword>
<dbReference type="PANTHER" id="PTHR12411">
    <property type="entry name" value="CYSTEINE PROTEASE FAMILY C1-RELATED"/>
    <property type="match status" value="1"/>
</dbReference>
<protein>
    <recommendedName>
        <fullName evidence="8">Peptidase C1A papain C-terminal domain-containing protein</fullName>
    </recommendedName>
</protein>
<comment type="caution">
    <text evidence="9">The sequence shown here is derived from an EMBL/GenBank/DDBJ whole genome shotgun (WGS) entry which is preliminary data.</text>
</comment>
<comment type="similarity">
    <text evidence="1">Belongs to the peptidase C1 family.</text>
</comment>
<dbReference type="PROSITE" id="PS00139">
    <property type="entry name" value="THIOL_PROTEASE_CYS"/>
    <property type="match status" value="1"/>
</dbReference>
<dbReference type="SUPFAM" id="SSF54001">
    <property type="entry name" value="Cysteine proteinases"/>
    <property type="match status" value="1"/>
</dbReference>
<dbReference type="PROSITE" id="PS00639">
    <property type="entry name" value="THIOL_PROTEASE_HIS"/>
    <property type="match status" value="1"/>
</dbReference>
<keyword evidence="5" id="KW-0788">Thiol protease</keyword>
<dbReference type="InterPro" id="IPR012599">
    <property type="entry name" value="Propeptide_C1A"/>
</dbReference>
<dbReference type="InterPro" id="IPR000668">
    <property type="entry name" value="Peptidase_C1A_C"/>
</dbReference>
<evidence type="ECO:0000256" key="6">
    <source>
        <dbReference type="ARBA" id="ARBA00023157"/>
    </source>
</evidence>
<dbReference type="Proteomes" id="UP001217089">
    <property type="component" value="Unassembled WGS sequence"/>
</dbReference>
<keyword evidence="4" id="KW-0378">Hydrolase</keyword>
<feature type="chain" id="PRO_5045986106" description="Peptidase C1A papain C-terminal domain-containing protein" evidence="7">
    <location>
        <begin position="22"/>
        <end position="273"/>
    </location>
</feature>
<evidence type="ECO:0000313" key="10">
    <source>
        <dbReference type="Proteomes" id="UP001217089"/>
    </source>
</evidence>
<feature type="signal peptide" evidence="7">
    <location>
        <begin position="1"/>
        <end position="21"/>
    </location>
</feature>
<gene>
    <name evidence="9" type="ORF">KUTeg_000278</name>
</gene>
<keyword evidence="6" id="KW-1015">Disulfide bond</keyword>
<keyword evidence="2" id="KW-0645">Protease</keyword>
<evidence type="ECO:0000256" key="2">
    <source>
        <dbReference type="ARBA" id="ARBA00022670"/>
    </source>
</evidence>
<dbReference type="InterPro" id="IPR013128">
    <property type="entry name" value="Peptidase_C1A"/>
</dbReference>
<evidence type="ECO:0000256" key="4">
    <source>
        <dbReference type="ARBA" id="ARBA00022801"/>
    </source>
</evidence>
<proteinExistence type="inferred from homology"/>
<evidence type="ECO:0000256" key="3">
    <source>
        <dbReference type="ARBA" id="ARBA00022729"/>
    </source>
</evidence>
<keyword evidence="3 7" id="KW-0732">Signal</keyword>
<dbReference type="InterPro" id="IPR038765">
    <property type="entry name" value="Papain-like_cys_pep_sf"/>
</dbReference>